<keyword evidence="9" id="KW-1185">Reference proteome</keyword>
<evidence type="ECO:0000256" key="3">
    <source>
        <dbReference type="ARBA" id="ARBA00022692"/>
    </source>
</evidence>
<dbReference type="RefSeq" id="WP_342070396.1">
    <property type="nucleotide sequence ID" value="NZ_CP151762.1"/>
</dbReference>
<feature type="transmembrane region" description="Helical" evidence="6">
    <location>
        <begin position="12"/>
        <end position="33"/>
    </location>
</feature>
<dbReference type="Pfam" id="PF04138">
    <property type="entry name" value="GtrA_DPMS_TM"/>
    <property type="match status" value="1"/>
</dbReference>
<name>A0AAN0M2P1_9RHOB</name>
<comment type="subcellular location">
    <subcellularLocation>
        <location evidence="1">Membrane</location>
        <topology evidence="1">Multi-pass membrane protein</topology>
    </subcellularLocation>
</comment>
<sequence length="124" mass="13671">MNEDIKRTLRFGLIGVASTVIYFVLLIGMRPFIDSTIYLTAFCYGTAMVFNFFAQGLFTFRAERLAGIHLVRYVVMQGVALVINSGAMFVAVDQLGLGLILAQVIVTACVTVGTYLASKNWVYI</sequence>
<protein>
    <submittedName>
        <fullName evidence="8">GtrA family protein</fullName>
    </submittedName>
</protein>
<dbReference type="PANTHER" id="PTHR38459">
    <property type="entry name" value="PROPHAGE BACTOPRENOL-LINKED GLUCOSE TRANSLOCASE HOMOLOG"/>
    <property type="match status" value="1"/>
</dbReference>
<dbReference type="GO" id="GO:0000271">
    <property type="term" value="P:polysaccharide biosynthetic process"/>
    <property type="evidence" value="ECO:0007669"/>
    <property type="project" value="InterPro"/>
</dbReference>
<dbReference type="InterPro" id="IPR007267">
    <property type="entry name" value="GtrA_DPMS_TM"/>
</dbReference>
<accession>A0AAN0M2P1</accession>
<evidence type="ECO:0000256" key="5">
    <source>
        <dbReference type="ARBA" id="ARBA00023136"/>
    </source>
</evidence>
<gene>
    <name evidence="8" type="ORF">AABB28_01550</name>
</gene>
<dbReference type="InterPro" id="IPR051401">
    <property type="entry name" value="GtrA_CellWall_Glycosyl"/>
</dbReference>
<feature type="transmembrane region" description="Helical" evidence="6">
    <location>
        <begin position="70"/>
        <end position="91"/>
    </location>
</feature>
<proteinExistence type="inferred from homology"/>
<dbReference type="EMBL" id="CP151762">
    <property type="protein sequence ID" value="WZU64026.1"/>
    <property type="molecule type" value="Genomic_DNA"/>
</dbReference>
<keyword evidence="3 6" id="KW-0812">Transmembrane</keyword>
<evidence type="ECO:0000256" key="1">
    <source>
        <dbReference type="ARBA" id="ARBA00004141"/>
    </source>
</evidence>
<evidence type="ECO:0000313" key="9">
    <source>
        <dbReference type="Proteomes" id="UP001451782"/>
    </source>
</evidence>
<dbReference type="AlphaFoldDB" id="A0AAN0M2P1"/>
<comment type="similarity">
    <text evidence="2">Belongs to the GtrA family.</text>
</comment>
<feature type="domain" description="GtrA/DPMS transmembrane" evidence="7">
    <location>
        <begin position="10"/>
        <end position="122"/>
    </location>
</feature>
<evidence type="ECO:0000256" key="2">
    <source>
        <dbReference type="ARBA" id="ARBA00009399"/>
    </source>
</evidence>
<feature type="transmembrane region" description="Helical" evidence="6">
    <location>
        <begin position="39"/>
        <end position="58"/>
    </location>
</feature>
<evidence type="ECO:0000256" key="6">
    <source>
        <dbReference type="SAM" id="Phobius"/>
    </source>
</evidence>
<keyword evidence="5 6" id="KW-0472">Membrane</keyword>
<dbReference type="PANTHER" id="PTHR38459:SF1">
    <property type="entry name" value="PROPHAGE BACTOPRENOL-LINKED GLUCOSE TRANSLOCASE HOMOLOG"/>
    <property type="match status" value="1"/>
</dbReference>
<feature type="transmembrane region" description="Helical" evidence="6">
    <location>
        <begin position="97"/>
        <end position="117"/>
    </location>
</feature>
<dbReference type="Proteomes" id="UP001451782">
    <property type="component" value="Chromosome"/>
</dbReference>
<evidence type="ECO:0000259" key="7">
    <source>
        <dbReference type="Pfam" id="PF04138"/>
    </source>
</evidence>
<evidence type="ECO:0000313" key="8">
    <source>
        <dbReference type="EMBL" id="WZU64026.1"/>
    </source>
</evidence>
<reference evidence="8 9" key="1">
    <citation type="submission" date="2024-04" db="EMBL/GenBank/DDBJ databases">
        <title>Phylogenomic analyses of a clade within the roseobacter group suggest taxonomic reassignments of species of the genera Aestuariivita, Citreicella, Loktanella, Nautella, Pelagibaca, Ruegeria, Thalassobius, Thiobacimonas and Tropicibacter, and the proposal o.</title>
        <authorList>
            <person name="Jeon C.O."/>
        </authorList>
    </citation>
    <scope>NUCLEOTIDE SEQUENCE [LARGE SCALE GENOMIC DNA]</scope>
    <source>
        <strain evidence="8 9">G8-12</strain>
    </source>
</reference>
<organism evidence="8 9">
    <name type="scientific">Yoonia algicola</name>
    <dbReference type="NCBI Taxonomy" id="3137368"/>
    <lineage>
        <taxon>Bacteria</taxon>
        <taxon>Pseudomonadati</taxon>
        <taxon>Pseudomonadota</taxon>
        <taxon>Alphaproteobacteria</taxon>
        <taxon>Rhodobacterales</taxon>
        <taxon>Paracoccaceae</taxon>
        <taxon>Yoonia</taxon>
    </lineage>
</organism>
<keyword evidence="4 6" id="KW-1133">Transmembrane helix</keyword>
<evidence type="ECO:0000256" key="4">
    <source>
        <dbReference type="ARBA" id="ARBA00022989"/>
    </source>
</evidence>
<dbReference type="GO" id="GO:0005886">
    <property type="term" value="C:plasma membrane"/>
    <property type="evidence" value="ECO:0007669"/>
    <property type="project" value="TreeGrafter"/>
</dbReference>
<dbReference type="KEGG" id="yag:AABB28_01550"/>